<dbReference type="NCBIfam" id="TIGR01856">
    <property type="entry name" value="hisJ_fam"/>
    <property type="match status" value="1"/>
</dbReference>
<comment type="pathway">
    <text evidence="1 8">Amino-acid biosynthesis; L-histidine biosynthesis; L-histidine from 5-phospho-alpha-D-ribose 1-diphosphate: step 8/9.</text>
</comment>
<gene>
    <name evidence="10" type="ORF">SAMN05443428_1215</name>
</gene>
<keyword evidence="11" id="KW-1185">Reference proteome</keyword>
<evidence type="ECO:0000313" key="11">
    <source>
        <dbReference type="Proteomes" id="UP000190105"/>
    </source>
</evidence>
<dbReference type="GO" id="GO:0005737">
    <property type="term" value="C:cytoplasm"/>
    <property type="evidence" value="ECO:0007669"/>
    <property type="project" value="TreeGrafter"/>
</dbReference>
<dbReference type="PANTHER" id="PTHR21039:SF0">
    <property type="entry name" value="HISTIDINOL-PHOSPHATASE"/>
    <property type="match status" value="1"/>
</dbReference>
<dbReference type="Gene3D" id="3.20.20.140">
    <property type="entry name" value="Metal-dependent hydrolases"/>
    <property type="match status" value="1"/>
</dbReference>
<evidence type="ECO:0000256" key="8">
    <source>
        <dbReference type="RuleBase" id="RU366003"/>
    </source>
</evidence>
<reference evidence="11" key="1">
    <citation type="submission" date="2017-02" db="EMBL/GenBank/DDBJ databases">
        <authorList>
            <person name="Varghese N."/>
            <person name="Submissions S."/>
        </authorList>
    </citation>
    <scope>NUCLEOTIDE SEQUENCE [LARGE SCALE GENOMIC DNA]</scope>
    <source>
        <strain evidence="11">USBA 833</strain>
    </source>
</reference>
<evidence type="ECO:0000256" key="4">
    <source>
        <dbReference type="ARBA" id="ARBA00022605"/>
    </source>
</evidence>
<name>A0A1T4Y510_9CLOT</name>
<dbReference type="EC" id="3.1.3.15" evidence="3 8"/>
<evidence type="ECO:0000256" key="7">
    <source>
        <dbReference type="ARBA" id="ARBA00049158"/>
    </source>
</evidence>
<evidence type="ECO:0000256" key="6">
    <source>
        <dbReference type="ARBA" id="ARBA00023102"/>
    </source>
</evidence>
<dbReference type="EMBL" id="FUYH01000021">
    <property type="protein sequence ID" value="SKA96411.1"/>
    <property type="molecule type" value="Genomic_DNA"/>
</dbReference>
<dbReference type="PANTHER" id="PTHR21039">
    <property type="entry name" value="HISTIDINOL PHOSPHATASE-RELATED"/>
    <property type="match status" value="1"/>
</dbReference>
<sequence length="256" mass="30247">MFNCHIHTKFSSDCNMDIKEAIDISRKTGVGIIVTDHMDLGLYEDGRFTFNVDEFFEEYSEYRSEKLLLGIEIGMRNDYESQNRKIAEGYSFDYVLGSIHVVNGYDIFYDEYYAEKSKKMAYEEYLDFMLNCLKTHDFIDCLGHIDYIARYGRYDDKEIYYDEHREYIDEVLRYAVKKGISLEVNTRRIDDKKAYLNLLKIYKRFKELGGKTVTIGSDSHRASDIEKGLKEACEIVKEANLIPVYFKERKAVEYKI</sequence>
<keyword evidence="5 8" id="KW-0378">Hydrolase</keyword>
<feature type="domain" description="PHP" evidence="9">
    <location>
        <begin position="4"/>
        <end position="186"/>
    </location>
</feature>
<protein>
    <recommendedName>
        <fullName evidence="3 8">Histidinol-phosphatase</fullName>
        <shortName evidence="8">HolPase</shortName>
        <ecNumber evidence="3 8">3.1.3.15</ecNumber>
    </recommendedName>
</protein>
<keyword evidence="6 8" id="KW-0368">Histidine biosynthesis</keyword>
<dbReference type="UniPathway" id="UPA00031">
    <property type="reaction ID" value="UER00013"/>
</dbReference>
<dbReference type="InterPro" id="IPR004013">
    <property type="entry name" value="PHP_dom"/>
</dbReference>
<comment type="catalytic activity">
    <reaction evidence="7 8">
        <text>L-histidinol phosphate + H2O = L-histidinol + phosphate</text>
        <dbReference type="Rhea" id="RHEA:14465"/>
        <dbReference type="ChEBI" id="CHEBI:15377"/>
        <dbReference type="ChEBI" id="CHEBI:43474"/>
        <dbReference type="ChEBI" id="CHEBI:57699"/>
        <dbReference type="ChEBI" id="CHEBI:57980"/>
        <dbReference type="EC" id="3.1.3.15"/>
    </reaction>
</comment>
<dbReference type="Pfam" id="PF02811">
    <property type="entry name" value="PHP"/>
    <property type="match status" value="1"/>
</dbReference>
<comment type="similarity">
    <text evidence="2 8">Belongs to the PHP hydrolase family. HisK subfamily.</text>
</comment>
<dbReference type="OrthoDB" id="9775255at2"/>
<keyword evidence="4 8" id="KW-0028">Amino-acid biosynthesis</keyword>
<evidence type="ECO:0000256" key="2">
    <source>
        <dbReference type="ARBA" id="ARBA00009152"/>
    </source>
</evidence>
<dbReference type="RefSeq" id="WP_078697299.1">
    <property type="nucleotide sequence ID" value="NZ_FUYH01000021.1"/>
</dbReference>
<dbReference type="Proteomes" id="UP000190105">
    <property type="component" value="Unassembled WGS sequence"/>
</dbReference>
<evidence type="ECO:0000313" key="10">
    <source>
        <dbReference type="EMBL" id="SKA96411.1"/>
    </source>
</evidence>
<dbReference type="NCBIfam" id="NF004086">
    <property type="entry name" value="PRK05588.1"/>
    <property type="match status" value="1"/>
</dbReference>
<evidence type="ECO:0000256" key="3">
    <source>
        <dbReference type="ARBA" id="ARBA00013085"/>
    </source>
</evidence>
<dbReference type="InterPro" id="IPR010140">
    <property type="entry name" value="Histidinol_P_phosphatase_HisJ"/>
</dbReference>
<dbReference type="STRING" id="1147123.SAMN05443428_1215"/>
<dbReference type="GO" id="GO:0004401">
    <property type="term" value="F:histidinol-phosphatase activity"/>
    <property type="evidence" value="ECO:0007669"/>
    <property type="project" value="UniProtKB-UniRule"/>
</dbReference>
<dbReference type="InterPro" id="IPR016195">
    <property type="entry name" value="Pol/histidinol_Pase-like"/>
</dbReference>
<organism evidence="10 11">
    <name type="scientific">Caloramator quimbayensis</name>
    <dbReference type="NCBI Taxonomy" id="1147123"/>
    <lineage>
        <taxon>Bacteria</taxon>
        <taxon>Bacillati</taxon>
        <taxon>Bacillota</taxon>
        <taxon>Clostridia</taxon>
        <taxon>Eubacteriales</taxon>
        <taxon>Clostridiaceae</taxon>
        <taxon>Caloramator</taxon>
    </lineage>
</organism>
<evidence type="ECO:0000256" key="1">
    <source>
        <dbReference type="ARBA" id="ARBA00004970"/>
    </source>
</evidence>
<dbReference type="GO" id="GO:0000105">
    <property type="term" value="P:L-histidine biosynthetic process"/>
    <property type="evidence" value="ECO:0007669"/>
    <property type="project" value="UniProtKB-UniRule"/>
</dbReference>
<dbReference type="SUPFAM" id="SSF89550">
    <property type="entry name" value="PHP domain-like"/>
    <property type="match status" value="1"/>
</dbReference>
<dbReference type="AlphaFoldDB" id="A0A1T4Y510"/>
<proteinExistence type="inferred from homology"/>
<evidence type="ECO:0000259" key="9">
    <source>
        <dbReference type="Pfam" id="PF02811"/>
    </source>
</evidence>
<evidence type="ECO:0000256" key="5">
    <source>
        <dbReference type="ARBA" id="ARBA00022801"/>
    </source>
</evidence>
<accession>A0A1T4Y510</accession>